<evidence type="ECO:0000313" key="4">
    <source>
        <dbReference type="EMBL" id="TYC46810.1"/>
    </source>
</evidence>
<dbReference type="RefSeq" id="WP_148604068.1">
    <property type="nucleotide sequence ID" value="NZ_BSUV01000001.1"/>
</dbReference>
<accession>A0A6P2CLE7</accession>
<keyword evidence="1 2" id="KW-0238">DNA-binding</keyword>
<dbReference type="InterPro" id="IPR009057">
    <property type="entry name" value="Homeodomain-like_sf"/>
</dbReference>
<comment type="caution">
    <text evidence="4">The sequence shown here is derived from an EMBL/GenBank/DDBJ whole genome shotgun (WGS) entry which is preliminary data.</text>
</comment>
<protein>
    <submittedName>
        <fullName evidence="4">TetR/AcrR family transcriptional regulator</fullName>
    </submittedName>
</protein>
<feature type="DNA-binding region" description="H-T-H motif" evidence="2">
    <location>
        <begin position="30"/>
        <end position="49"/>
    </location>
</feature>
<evidence type="ECO:0000313" key="5">
    <source>
        <dbReference type="Proteomes" id="UP000442244"/>
    </source>
</evidence>
<dbReference type="Gene3D" id="1.10.357.10">
    <property type="entry name" value="Tetracycline Repressor, domain 2"/>
    <property type="match status" value="1"/>
</dbReference>
<evidence type="ECO:0000256" key="2">
    <source>
        <dbReference type="PROSITE-ProRule" id="PRU00335"/>
    </source>
</evidence>
<sequence>MADIRKFKTKQSIENALAYLLNEKSFKSITVDNICKQALTSRSTFYLHYLDKYDLLNQIVEKQLHVFEKNVSKRVEDLITGQFEKTIVQFYDELIERRLIIEVLFSIDEQAYNLKPKFEKILYTHWLKYLSEESNVKHKKLVAKFGASMVFDTLDWTFENGIDTETLTFVEDIRKKILELSNGLS</sequence>
<dbReference type="OrthoDB" id="9810250at2"/>
<dbReference type="PANTHER" id="PTHR43479:SF7">
    <property type="entry name" value="TETR-FAMILY TRANSCRIPTIONAL REGULATOR"/>
    <property type="match status" value="1"/>
</dbReference>
<feature type="domain" description="HTH tetR-type" evidence="3">
    <location>
        <begin position="7"/>
        <end position="67"/>
    </location>
</feature>
<dbReference type="SUPFAM" id="SSF46689">
    <property type="entry name" value="Homeodomain-like"/>
    <property type="match status" value="1"/>
</dbReference>
<keyword evidence="5" id="KW-1185">Reference proteome</keyword>
<evidence type="ECO:0000256" key="1">
    <source>
        <dbReference type="ARBA" id="ARBA00023125"/>
    </source>
</evidence>
<reference evidence="4 5" key="1">
    <citation type="submission" date="2019-01" db="EMBL/GenBank/DDBJ databases">
        <title>Leuconostoc litchii sp. nov., a novel lactic acid bacterium isolated from lychee.</title>
        <authorList>
            <person name="Wang L.-T."/>
        </authorList>
    </citation>
    <scope>NUCLEOTIDE SEQUENCE [LARGE SCALE GENOMIC DNA]</scope>
    <source>
        <strain evidence="4 5">MB7</strain>
    </source>
</reference>
<proteinExistence type="predicted"/>
<organism evidence="4 5">
    <name type="scientific">Leuconostoc litchii</name>
    <dbReference type="NCBI Taxonomy" id="1981069"/>
    <lineage>
        <taxon>Bacteria</taxon>
        <taxon>Bacillati</taxon>
        <taxon>Bacillota</taxon>
        <taxon>Bacilli</taxon>
        <taxon>Lactobacillales</taxon>
        <taxon>Lactobacillaceae</taxon>
        <taxon>Leuconostoc</taxon>
    </lineage>
</organism>
<dbReference type="AlphaFoldDB" id="A0A6P2CLE7"/>
<dbReference type="EMBL" id="SDGY01000001">
    <property type="protein sequence ID" value="TYC46810.1"/>
    <property type="molecule type" value="Genomic_DNA"/>
</dbReference>
<dbReference type="InterPro" id="IPR001647">
    <property type="entry name" value="HTH_TetR"/>
</dbReference>
<name>A0A6P2CLE7_9LACO</name>
<gene>
    <name evidence="4" type="ORF">ESZ47_01325</name>
</gene>
<dbReference type="PANTHER" id="PTHR43479">
    <property type="entry name" value="ACREF/ENVCD OPERON REPRESSOR-RELATED"/>
    <property type="match status" value="1"/>
</dbReference>
<dbReference type="GO" id="GO:0003677">
    <property type="term" value="F:DNA binding"/>
    <property type="evidence" value="ECO:0007669"/>
    <property type="project" value="UniProtKB-UniRule"/>
</dbReference>
<dbReference type="Proteomes" id="UP000442244">
    <property type="component" value="Unassembled WGS sequence"/>
</dbReference>
<dbReference type="PROSITE" id="PS50977">
    <property type="entry name" value="HTH_TETR_2"/>
    <property type="match status" value="1"/>
</dbReference>
<dbReference type="Pfam" id="PF00440">
    <property type="entry name" value="TetR_N"/>
    <property type="match status" value="1"/>
</dbReference>
<evidence type="ECO:0000259" key="3">
    <source>
        <dbReference type="PROSITE" id="PS50977"/>
    </source>
</evidence>
<dbReference type="InterPro" id="IPR050624">
    <property type="entry name" value="HTH-type_Tx_Regulator"/>
</dbReference>